<dbReference type="InterPro" id="IPR044974">
    <property type="entry name" value="Disease_R_plants"/>
</dbReference>
<dbReference type="SMART" id="SM00255">
    <property type="entry name" value="TIR"/>
    <property type="match status" value="1"/>
</dbReference>
<evidence type="ECO:0000256" key="3">
    <source>
        <dbReference type="ARBA" id="ARBA00023027"/>
    </source>
</evidence>
<dbReference type="Pfam" id="PF00931">
    <property type="entry name" value="NB-ARC"/>
    <property type="match status" value="2"/>
</dbReference>
<dbReference type="InterPro" id="IPR000157">
    <property type="entry name" value="TIR_dom"/>
</dbReference>
<dbReference type="InterPro" id="IPR032675">
    <property type="entry name" value="LRR_dom_sf"/>
</dbReference>
<evidence type="ECO:0000313" key="7">
    <source>
        <dbReference type="Proteomes" id="UP001058974"/>
    </source>
</evidence>
<dbReference type="EMBL" id="JAMSHJ010000004">
    <property type="protein sequence ID" value="KAI5422631.1"/>
    <property type="molecule type" value="Genomic_DNA"/>
</dbReference>
<evidence type="ECO:0000256" key="1">
    <source>
        <dbReference type="ARBA" id="ARBA00022614"/>
    </source>
</evidence>
<dbReference type="InterPro" id="IPR003593">
    <property type="entry name" value="AAA+_ATPase"/>
</dbReference>
<name>A0A9D5AXD1_PEA</name>
<dbReference type="InterPro" id="IPR002182">
    <property type="entry name" value="NB-ARC"/>
</dbReference>
<dbReference type="InterPro" id="IPR011713">
    <property type="entry name" value="Leu-rich_rpt_3"/>
</dbReference>
<evidence type="ECO:0000313" key="6">
    <source>
        <dbReference type="EMBL" id="KAI5422631.1"/>
    </source>
</evidence>
<dbReference type="FunFam" id="3.40.50.10140:FF:000007">
    <property type="entry name" value="Disease resistance protein (TIR-NBS-LRR class)"/>
    <property type="match status" value="1"/>
</dbReference>
<dbReference type="Gene3D" id="3.40.50.300">
    <property type="entry name" value="P-loop containing nucleotide triphosphate hydrolases"/>
    <property type="match status" value="2"/>
</dbReference>
<feature type="compositionally biased region" description="Basic and acidic residues" evidence="4">
    <location>
        <begin position="2151"/>
        <end position="2164"/>
    </location>
</feature>
<organism evidence="6 7">
    <name type="scientific">Pisum sativum</name>
    <name type="common">Garden pea</name>
    <name type="synonym">Lathyrus oleraceus</name>
    <dbReference type="NCBI Taxonomy" id="3888"/>
    <lineage>
        <taxon>Eukaryota</taxon>
        <taxon>Viridiplantae</taxon>
        <taxon>Streptophyta</taxon>
        <taxon>Embryophyta</taxon>
        <taxon>Tracheophyta</taxon>
        <taxon>Spermatophyta</taxon>
        <taxon>Magnoliopsida</taxon>
        <taxon>eudicotyledons</taxon>
        <taxon>Gunneridae</taxon>
        <taxon>Pentapetalae</taxon>
        <taxon>rosids</taxon>
        <taxon>fabids</taxon>
        <taxon>Fabales</taxon>
        <taxon>Fabaceae</taxon>
        <taxon>Papilionoideae</taxon>
        <taxon>50 kb inversion clade</taxon>
        <taxon>NPAAA clade</taxon>
        <taxon>Hologalegina</taxon>
        <taxon>IRL clade</taxon>
        <taxon>Fabeae</taxon>
        <taxon>Lathyrus</taxon>
    </lineage>
</organism>
<evidence type="ECO:0000256" key="2">
    <source>
        <dbReference type="ARBA" id="ARBA00022737"/>
    </source>
</evidence>
<dbReference type="Proteomes" id="UP001058974">
    <property type="component" value="Chromosome 4"/>
</dbReference>
<dbReference type="SUPFAM" id="SSF52200">
    <property type="entry name" value="Toll/Interleukin receptor TIR domain"/>
    <property type="match status" value="1"/>
</dbReference>
<keyword evidence="3" id="KW-0520">NAD</keyword>
<dbReference type="InterPro" id="IPR035897">
    <property type="entry name" value="Toll_tir_struct_dom_sf"/>
</dbReference>
<dbReference type="Gramene" id="Psat04G0589300-T1">
    <property type="protein sequence ID" value="KAI5422631.1"/>
    <property type="gene ID" value="KIW84_045893"/>
</dbReference>
<dbReference type="SUPFAM" id="SSF52540">
    <property type="entry name" value="P-loop containing nucleoside triphosphate hydrolases"/>
    <property type="match status" value="2"/>
</dbReference>
<dbReference type="Gene3D" id="3.80.10.10">
    <property type="entry name" value="Ribonuclease Inhibitor"/>
    <property type="match status" value="4"/>
</dbReference>
<evidence type="ECO:0000256" key="4">
    <source>
        <dbReference type="SAM" id="MobiDB-lite"/>
    </source>
</evidence>
<dbReference type="SMART" id="SM00382">
    <property type="entry name" value="AAA"/>
    <property type="match status" value="2"/>
</dbReference>
<keyword evidence="7" id="KW-1185">Reference proteome</keyword>
<dbReference type="GO" id="GO:0006952">
    <property type="term" value="P:defense response"/>
    <property type="evidence" value="ECO:0007669"/>
    <property type="project" value="InterPro"/>
</dbReference>
<dbReference type="InterPro" id="IPR027417">
    <property type="entry name" value="P-loop_NTPase"/>
</dbReference>
<comment type="caution">
    <text evidence="6">The sequence shown here is derived from an EMBL/GenBank/DDBJ whole genome shotgun (WGS) entry which is preliminary data.</text>
</comment>
<dbReference type="InterPro" id="IPR058192">
    <property type="entry name" value="WHD_ROQ1-like"/>
</dbReference>
<keyword evidence="1" id="KW-0433">Leucine-rich repeat</keyword>
<dbReference type="Pfam" id="PF01582">
    <property type="entry name" value="TIR"/>
    <property type="match status" value="1"/>
</dbReference>
<dbReference type="PROSITE" id="PS50104">
    <property type="entry name" value="TIR"/>
    <property type="match status" value="1"/>
</dbReference>
<gene>
    <name evidence="6" type="ORF">KIW84_045893</name>
</gene>
<sequence length="2164" mass="245967">MASSFSRASATLPLKKYDVFISFRGEDTRVGFTSHLHASLCRSYLQTYIDYRIQKGNHVWEELVKAIKQSTLFLVVFSDDYASSTWCLNELVEIMDCHKNEQHDVVVIPVFYEIDPSQVRKQTGSFATAIAKHKKQHEDKIQKWKDVLSQAANLSGFHSSTFQTEADMIEEITRFVLGKLDHTYENELASDFILNENYWSIESLLKVDSAGVQVIGLWGMGGIGKTTLAEAIFHKFSFQYEGSCFFKNVTEESKRHGINYIYNKLLSELLREDLHIGSPKVMPFAVMRRLKRMKAFIVLDDVRSLELLQNLTGVGYCWLGAGSRVIVTTRDKHVLISGRVHQVHQVKQMNSQNSLQLFSLNAFDKALPEEGYEELSKRAIDYAKGNPLGLKILGSVLRGTSKIEWNCALAKLKEIPNKEIDLILRWSYNDVDDKEKHIFLDFALFFIGHKRDGILKILNSCGFFADIGIRHLLDKALIRVDLNKCIQMHDLIREMGKQIVREESLENPGQRSRLCDPKEIYDVLKNDRGTEKVEAIFLDATECTHISLSPKAFEKMPKLRLLAILDHKEIKSISLPSGLDLLPENLRYFLWDGYPWKSLPRIFCPEMLVQFSLRDSHVEKLWNGVLNLPNLEILDVSYSLKLIECPNVSGLPNLKEVVLSGCVSLPEVDSSIFLLQKLERLFMIECTSLKTLTSNTCSPALLDFAATYCINLREFSVAFASVDCLLLGLPEWDANELPSSILHFKNLKIFTCPISDSLVDLPENFAICIWLVSDGMLKGERDTSITLRKVIPSPAFLSVKVLIIDHVSILSEIPDNIFLLSSLESLSLIGIAIRSLPETIEYLPRLKHLDVFNCNMLQSIPVLSQFIPYFIVWNCESLEKVLSSTNEPSDRPKHGFMLLNCIKLDQHSYQTVLKDAIAGIELGARQNAENEDPSLDHDDDIIEYFLPAMSGMKNWSRYPSSQVSFTLELPPSLLGFAYYLVLSQGNVGSCVNFGCECYWDNSSGERFHRTSFTRADFSSMFYTSNDPSIYMMLDHLVLWYDPASCKQIMEAVEERKATSDVNNTSYNPKLTFRFFIDETLYSEVMIVECGFHWIYPFETNAVPNRNDGFDSDGQEDTVPLTNKLEQCVVGTPSSLDVDESEEMRTESDLIEEISRVIILGKLNHNYKNELTSNFILDENYWSIESSIKIDSAEVQVIGLWGMGGIGKTTLAAAIFHEFSFQYESSCFLVNVTEESKRHGIIYTCSKLLSKLLGEDDLDIGTSKVIPSVVMRRLKRMKVFIVLDDVHSLELLENLIGVGYGWLGAGSRVIVTTRNKHVLISGGVHQIHQVKEMNSQNSLQLFSLNAFDKFFPEEGYMDLSKRAIDYVKGNPLALKVLGSYLRCKVEIEWNSALDKLKEIPNTRIDLILRRSYNELDDDEKNIFLDIALFFKGYKRDMITEILNGCGFYAEIGITSLLDKALIRVDFENCIQMHDLLQEMGKQIVHEESPKNPGQRSRLCDPKEVCDVLKNDRGTEMVEVIFLDTTECRHLNVSPKVFEKMPNLRILIFLDKSIRFPSGLDLLPENLRCFSWDGYPCKSLPPIYSFEMLVEFSMRHSHVEKLWNGEQVCTVHVFTFVSPSFPNLERLDLGYSKKLIECPNLAGSPNLKYVTLNGCESLLEVDSSIFLLPKLEILHMRECKSLKTLSSNTCSPTLHELDARNCINLQEFSVSFASGDRLNLFLPECGANGLPSSILHLQNLERFIYPLSDSLVNLPENFANSIWLVFENLPKDEPDTSITLNKLFPSPAFMSVKELIIDRNDMLSEIPYNISLLSSLESLSLIGIAIRSLPESIKYLPRLEYLEIIDCDMLESIPSLSQFIPYFFVWECGSLEKVLSSPNGPSDKPYHGFMFLNCTELDSHSYQTVLNDAIVGIDLGARLNSENGDPSLDHDNDIIEYFLPAMSGMESWFRYHSTQASFTLELPPNLLGFAYYLVLSQGNVGDGVDFGCECCLDNSSGERIYITSSKRAKFSGICFYDDDPLMNLMSDNLVLWYDPAKCKQIIEAVEEIKAINDVNNTSYNPKLTFRFSIDESRYNEVKIVECGFHWRYPFEGSAVPNKNDDLESDDQEDTVPPTNKLEQRVVATLSSLEVDESEDLSYSLERLLDSMESSWSGEKKISSDLERHNK</sequence>
<feature type="region of interest" description="Disordered" evidence="4">
    <location>
        <begin position="2095"/>
        <end position="2116"/>
    </location>
</feature>
<keyword evidence="2" id="KW-0677">Repeat</keyword>
<dbReference type="GO" id="GO:0043531">
    <property type="term" value="F:ADP binding"/>
    <property type="evidence" value="ECO:0007669"/>
    <property type="project" value="InterPro"/>
</dbReference>
<feature type="region of interest" description="Disordered" evidence="4">
    <location>
        <begin position="2144"/>
        <end position="2164"/>
    </location>
</feature>
<evidence type="ECO:0000259" key="5">
    <source>
        <dbReference type="PROSITE" id="PS50104"/>
    </source>
</evidence>
<protein>
    <recommendedName>
        <fullName evidence="5">TIR domain-containing protein</fullName>
    </recommendedName>
</protein>
<dbReference type="Gene3D" id="1.10.8.430">
    <property type="entry name" value="Helical domain of apoptotic protease-activating factors"/>
    <property type="match status" value="2"/>
</dbReference>
<reference evidence="6 7" key="1">
    <citation type="journal article" date="2022" name="Nat. Genet.">
        <title>Improved pea reference genome and pan-genome highlight genomic features and evolutionary characteristics.</title>
        <authorList>
            <person name="Yang T."/>
            <person name="Liu R."/>
            <person name="Luo Y."/>
            <person name="Hu S."/>
            <person name="Wang D."/>
            <person name="Wang C."/>
            <person name="Pandey M.K."/>
            <person name="Ge S."/>
            <person name="Xu Q."/>
            <person name="Li N."/>
            <person name="Li G."/>
            <person name="Huang Y."/>
            <person name="Saxena R.K."/>
            <person name="Ji Y."/>
            <person name="Li M."/>
            <person name="Yan X."/>
            <person name="He Y."/>
            <person name="Liu Y."/>
            <person name="Wang X."/>
            <person name="Xiang C."/>
            <person name="Varshney R.K."/>
            <person name="Ding H."/>
            <person name="Gao S."/>
            <person name="Zong X."/>
        </authorList>
    </citation>
    <scope>NUCLEOTIDE SEQUENCE [LARGE SCALE GENOMIC DNA]</scope>
    <source>
        <strain evidence="6 7">cv. Zhongwan 6</strain>
    </source>
</reference>
<dbReference type="Pfam" id="PF23282">
    <property type="entry name" value="WHD_ROQ1"/>
    <property type="match status" value="2"/>
</dbReference>
<dbReference type="SUPFAM" id="SSF52058">
    <property type="entry name" value="L domain-like"/>
    <property type="match status" value="2"/>
</dbReference>
<dbReference type="GO" id="GO:0007165">
    <property type="term" value="P:signal transduction"/>
    <property type="evidence" value="ECO:0007669"/>
    <property type="project" value="InterPro"/>
</dbReference>
<dbReference type="Gene3D" id="3.40.50.10140">
    <property type="entry name" value="Toll/interleukin-1 receptor homology (TIR) domain"/>
    <property type="match status" value="1"/>
</dbReference>
<dbReference type="Pfam" id="PF07725">
    <property type="entry name" value="LRR_3"/>
    <property type="match status" value="1"/>
</dbReference>
<dbReference type="PRINTS" id="PR00364">
    <property type="entry name" value="DISEASERSIST"/>
</dbReference>
<dbReference type="PANTHER" id="PTHR11017:SF512">
    <property type="entry name" value="ADP-RIBOSYL CYCLASE_CYCLIC ADP-RIBOSE HYDROLASE"/>
    <property type="match status" value="1"/>
</dbReference>
<dbReference type="PANTHER" id="PTHR11017">
    <property type="entry name" value="LEUCINE-RICH REPEAT-CONTAINING PROTEIN"/>
    <property type="match status" value="1"/>
</dbReference>
<feature type="domain" description="TIR" evidence="5">
    <location>
        <begin position="15"/>
        <end position="180"/>
    </location>
</feature>
<proteinExistence type="predicted"/>
<dbReference type="InterPro" id="IPR042197">
    <property type="entry name" value="Apaf_helical"/>
</dbReference>
<accession>A0A9D5AXD1</accession>